<feature type="non-terminal residue" evidence="1">
    <location>
        <position position="32"/>
    </location>
</feature>
<comment type="caution">
    <text evidence="1">The sequence shown here is derived from an EMBL/GenBank/DDBJ whole genome shotgun (WGS) entry which is preliminary data.</text>
</comment>
<reference evidence="1 2" key="1">
    <citation type="submission" date="2012-10" db="EMBL/GenBank/DDBJ databases">
        <title>Genome sequence of Vibrio Cholerae HENC-02.</title>
        <authorList>
            <person name="Eppinger M."/>
            <person name="Hasan N.A."/>
            <person name="Sengamalay N."/>
            <person name="Hine E."/>
            <person name="Su Q."/>
            <person name="Daugherty S.C."/>
            <person name="Young S."/>
            <person name="Sadzewicz L."/>
            <person name="Tallon L."/>
            <person name="Cebula T.A."/>
            <person name="Ravel J."/>
            <person name="Colwell R.R."/>
        </authorList>
    </citation>
    <scope>NUCLEOTIDE SEQUENCE [LARGE SCALE GENOMIC DNA]</scope>
    <source>
        <strain evidence="1 2">HENC-02</strain>
    </source>
</reference>
<evidence type="ECO:0000313" key="2">
    <source>
        <dbReference type="Proteomes" id="UP000008367"/>
    </source>
</evidence>
<organism evidence="1 2">
    <name type="scientific">Vibrio harveyi</name>
    <name type="common">Beneckea harveyi</name>
    <dbReference type="NCBI Taxonomy" id="669"/>
    <lineage>
        <taxon>Bacteria</taxon>
        <taxon>Pseudomonadati</taxon>
        <taxon>Pseudomonadota</taxon>
        <taxon>Gammaproteobacteria</taxon>
        <taxon>Vibrionales</taxon>
        <taxon>Vibrionaceae</taxon>
        <taxon>Vibrio</taxon>
    </lineage>
</organism>
<sequence length="32" mass="3565">MGVQKLPNLYKGKNGVIKKVPIGTFNQVISHR</sequence>
<evidence type="ECO:0000313" key="1">
    <source>
        <dbReference type="EMBL" id="EKM31277.1"/>
    </source>
</evidence>
<protein>
    <submittedName>
        <fullName evidence="1">Uncharacterized protein</fullName>
    </submittedName>
</protein>
<name>A0A454CY08_VIBHA</name>
<dbReference type="AlphaFoldDB" id="A0A454CY08"/>
<proteinExistence type="predicted"/>
<gene>
    <name evidence="1" type="ORF">VCHENC02_3069</name>
</gene>
<dbReference type="Proteomes" id="UP000008367">
    <property type="component" value="Unassembled WGS sequence"/>
</dbReference>
<accession>A0A454CY08</accession>
<dbReference type="EMBL" id="AJSR01001264">
    <property type="protein sequence ID" value="EKM31277.1"/>
    <property type="molecule type" value="Genomic_DNA"/>
</dbReference>